<dbReference type="Pfam" id="PF00593">
    <property type="entry name" value="TonB_dep_Rec_b-barrel"/>
    <property type="match status" value="1"/>
</dbReference>
<evidence type="ECO:0000256" key="13">
    <source>
        <dbReference type="SAM" id="MobiDB-lite"/>
    </source>
</evidence>
<evidence type="ECO:0000256" key="11">
    <source>
        <dbReference type="PROSITE-ProRule" id="PRU01360"/>
    </source>
</evidence>
<evidence type="ECO:0000256" key="6">
    <source>
        <dbReference type="ARBA" id="ARBA00022729"/>
    </source>
</evidence>
<feature type="domain" description="TonB-dependent receptor-like beta-barrel" evidence="15">
    <location>
        <begin position="192"/>
        <end position="600"/>
    </location>
</feature>
<evidence type="ECO:0000256" key="5">
    <source>
        <dbReference type="ARBA" id="ARBA00022692"/>
    </source>
</evidence>
<dbReference type="InterPro" id="IPR037066">
    <property type="entry name" value="Plug_dom_sf"/>
</dbReference>
<evidence type="ECO:0000256" key="9">
    <source>
        <dbReference type="ARBA" id="ARBA00023170"/>
    </source>
</evidence>
<evidence type="ECO:0000259" key="16">
    <source>
        <dbReference type="Pfam" id="PF07715"/>
    </source>
</evidence>
<dbReference type="Proteomes" id="UP001556709">
    <property type="component" value="Unassembled WGS sequence"/>
</dbReference>
<dbReference type="EMBL" id="JBAKFM010000004">
    <property type="protein sequence ID" value="MEX0469846.1"/>
    <property type="molecule type" value="Genomic_DNA"/>
</dbReference>
<evidence type="ECO:0000256" key="3">
    <source>
        <dbReference type="ARBA" id="ARBA00022448"/>
    </source>
</evidence>
<dbReference type="InterPro" id="IPR036942">
    <property type="entry name" value="Beta-barrel_TonB_sf"/>
</dbReference>
<evidence type="ECO:0000259" key="15">
    <source>
        <dbReference type="Pfam" id="PF00593"/>
    </source>
</evidence>
<dbReference type="Gene3D" id="2.40.170.20">
    <property type="entry name" value="TonB-dependent receptor, beta-barrel domain"/>
    <property type="match status" value="1"/>
</dbReference>
<evidence type="ECO:0000256" key="14">
    <source>
        <dbReference type="SAM" id="SignalP"/>
    </source>
</evidence>
<keyword evidence="18" id="KW-1185">Reference proteome</keyword>
<evidence type="ECO:0000256" key="1">
    <source>
        <dbReference type="ARBA" id="ARBA00004571"/>
    </source>
</evidence>
<dbReference type="Pfam" id="PF07715">
    <property type="entry name" value="Plug"/>
    <property type="match status" value="1"/>
</dbReference>
<dbReference type="SUPFAM" id="SSF56935">
    <property type="entry name" value="Porins"/>
    <property type="match status" value="1"/>
</dbReference>
<reference evidence="17 18" key="1">
    <citation type="submission" date="2024-02" db="EMBL/GenBank/DDBJ databases">
        <title>New especies of Spiribacter isolated from saline water.</title>
        <authorList>
            <person name="Leon M.J."/>
            <person name="De La Haba R."/>
            <person name="Sanchez-Porro C."/>
            <person name="Ventosa A."/>
        </authorList>
    </citation>
    <scope>NUCLEOTIDE SEQUENCE [LARGE SCALE GENOMIC DNA]</scope>
    <source>
        <strain evidence="18">ag22IC6-390</strain>
    </source>
</reference>
<proteinExistence type="inferred from homology"/>
<keyword evidence="5 11" id="KW-0812">Transmembrane</keyword>
<dbReference type="InterPro" id="IPR012910">
    <property type="entry name" value="Plug_dom"/>
</dbReference>
<evidence type="ECO:0000256" key="2">
    <source>
        <dbReference type="ARBA" id="ARBA00008143"/>
    </source>
</evidence>
<protein>
    <submittedName>
        <fullName evidence="17">TonB-dependent receptor</fullName>
    </submittedName>
</protein>
<evidence type="ECO:0000256" key="8">
    <source>
        <dbReference type="ARBA" id="ARBA00023136"/>
    </source>
</evidence>
<dbReference type="InterPro" id="IPR039426">
    <property type="entry name" value="TonB-dep_rcpt-like"/>
</dbReference>
<dbReference type="RefSeq" id="WP_367959582.1">
    <property type="nucleotide sequence ID" value="NZ_JBAKFK010000004.1"/>
</dbReference>
<dbReference type="PROSITE" id="PS52016">
    <property type="entry name" value="TONB_DEPENDENT_REC_3"/>
    <property type="match status" value="1"/>
</dbReference>
<keyword evidence="10 11" id="KW-0998">Cell outer membrane</keyword>
<keyword evidence="8 11" id="KW-0472">Membrane</keyword>
<feature type="chain" id="PRO_5045571712" evidence="14">
    <location>
        <begin position="23"/>
        <end position="626"/>
    </location>
</feature>
<evidence type="ECO:0000313" key="17">
    <source>
        <dbReference type="EMBL" id="MEX0469846.1"/>
    </source>
</evidence>
<keyword evidence="3 11" id="KW-0813">Transport</keyword>
<comment type="caution">
    <text evidence="17">The sequence shown here is derived from an EMBL/GenBank/DDBJ whole genome shotgun (WGS) entry which is preliminary data.</text>
</comment>
<organism evidence="17 18">
    <name type="scientific">Spiribacter pallidus</name>
    <dbReference type="NCBI Taxonomy" id="1987936"/>
    <lineage>
        <taxon>Bacteria</taxon>
        <taxon>Pseudomonadati</taxon>
        <taxon>Pseudomonadota</taxon>
        <taxon>Gammaproteobacteria</taxon>
        <taxon>Chromatiales</taxon>
        <taxon>Ectothiorhodospiraceae</taxon>
        <taxon>Spiribacter</taxon>
    </lineage>
</organism>
<keyword evidence="7 12" id="KW-0798">TonB box</keyword>
<evidence type="ECO:0000256" key="10">
    <source>
        <dbReference type="ARBA" id="ARBA00023237"/>
    </source>
</evidence>
<feature type="signal peptide" evidence="14">
    <location>
        <begin position="1"/>
        <end position="22"/>
    </location>
</feature>
<dbReference type="PANTHER" id="PTHR30069">
    <property type="entry name" value="TONB-DEPENDENT OUTER MEMBRANE RECEPTOR"/>
    <property type="match status" value="1"/>
</dbReference>
<evidence type="ECO:0000313" key="18">
    <source>
        <dbReference type="Proteomes" id="UP001556709"/>
    </source>
</evidence>
<feature type="region of interest" description="Disordered" evidence="13">
    <location>
        <begin position="252"/>
        <end position="272"/>
    </location>
</feature>
<dbReference type="InterPro" id="IPR000531">
    <property type="entry name" value="Beta-barrel_TonB"/>
</dbReference>
<keyword evidence="6 14" id="KW-0732">Signal</keyword>
<keyword evidence="4 11" id="KW-1134">Transmembrane beta strand</keyword>
<dbReference type="Gene3D" id="2.170.130.10">
    <property type="entry name" value="TonB-dependent receptor, plug domain"/>
    <property type="match status" value="1"/>
</dbReference>
<comment type="subcellular location">
    <subcellularLocation>
        <location evidence="1 11">Cell outer membrane</location>
        <topology evidence="1 11">Multi-pass membrane protein</topology>
    </subcellularLocation>
</comment>
<dbReference type="CDD" id="cd01347">
    <property type="entry name" value="ligand_gated_channel"/>
    <property type="match status" value="1"/>
</dbReference>
<feature type="compositionally biased region" description="Acidic residues" evidence="13">
    <location>
        <begin position="260"/>
        <end position="271"/>
    </location>
</feature>
<feature type="domain" description="TonB-dependent receptor plug" evidence="16">
    <location>
        <begin position="51"/>
        <end position="150"/>
    </location>
</feature>
<evidence type="ECO:0000256" key="7">
    <source>
        <dbReference type="ARBA" id="ARBA00023077"/>
    </source>
</evidence>
<dbReference type="PANTHER" id="PTHR30069:SF29">
    <property type="entry name" value="HEMOGLOBIN AND HEMOGLOBIN-HAPTOGLOBIN-BINDING PROTEIN 1-RELATED"/>
    <property type="match status" value="1"/>
</dbReference>
<evidence type="ECO:0000256" key="12">
    <source>
        <dbReference type="RuleBase" id="RU003357"/>
    </source>
</evidence>
<keyword evidence="9 17" id="KW-0675">Receptor</keyword>
<sequence>MNKSVSLSALVIAASVSTNTFAQGSGTTQTTQLEPIIVSAGISPVAADEYGRSHTVITRDDIEERGYATVQEALEAQPGISMNGDAPSNRQIRIRGGEGSHTLILIDGVRAAAGDSEYIFRGLDTSYIERIEILRGPQSVPYGTDASTGVINIVTQQADTGFNAGAAVEIGEGDAESAYIAYGDTKTQVTLNISNRYDRGFDYSGDGGESDSSRWQSITTKGSFNLTRRLDTGFTYRIADVAYDLDENADGFGGRPSSDNESDYVFDDPSESSEALERAGSGYIEYRPHDQITSHRVSFNRTSNQSDTVTDDVTEVASYRLQYSADRVAVAKSRQLLSLLVERKTDRGGADLPDRQTDSVAVEYTGWLADDWSAQVGVRHDFNESFSDVVSWNVASSYFLANDIRLHASGGRAIVNPSFFEFTGGTSRAFNADLEPEENQGFDIGVEVPLSGLSGSVGVTYFKETLTNEISSDDLSAPFTYENDEGESDREGVELAASIAVNPSLDLRGNYTYLDATNADGSIEVRRPRNELSLGLTWRARQIPVTINGDLRHVRGLYDTQFWEPTPRPTEELPSFTTVDLSGQLDVLPGLTLTGRVTNLTDEENKEVWGYATRGRAGFVGVRASW</sequence>
<accession>A0ABV3TFX1</accession>
<comment type="similarity">
    <text evidence="2">Belongs to the TonB-dependent receptor family. Hemoglobin/haptoglobin binding protein subfamily.</text>
</comment>
<gene>
    <name evidence="17" type="ORF">V6X73_08915</name>
</gene>
<evidence type="ECO:0000256" key="4">
    <source>
        <dbReference type="ARBA" id="ARBA00022452"/>
    </source>
</evidence>
<name>A0ABV3TFX1_9GAMM</name>